<protein>
    <submittedName>
        <fullName evidence="1">Uncharacterized protein</fullName>
    </submittedName>
</protein>
<dbReference type="EMBL" id="SPHZ02000003">
    <property type="protein sequence ID" value="KAF0925343.1"/>
    <property type="molecule type" value="Genomic_DNA"/>
</dbReference>
<proteinExistence type="predicted"/>
<name>A0A6G1EM34_9ORYZ</name>
<dbReference type="AlphaFoldDB" id="A0A6G1EM34"/>
<dbReference type="OrthoDB" id="1849707at2759"/>
<reference evidence="1 2" key="1">
    <citation type="submission" date="2019-11" db="EMBL/GenBank/DDBJ databases">
        <title>Whole genome sequence of Oryza granulata.</title>
        <authorList>
            <person name="Li W."/>
        </authorList>
    </citation>
    <scope>NUCLEOTIDE SEQUENCE [LARGE SCALE GENOMIC DNA]</scope>
    <source>
        <strain evidence="2">cv. Menghai</strain>
        <tissue evidence="1">Leaf</tissue>
    </source>
</reference>
<comment type="caution">
    <text evidence="1">The sequence shown here is derived from an EMBL/GenBank/DDBJ whole genome shotgun (WGS) entry which is preliminary data.</text>
</comment>
<gene>
    <name evidence="1" type="ORF">E2562_016034</name>
</gene>
<dbReference type="Proteomes" id="UP000479710">
    <property type="component" value="Unassembled WGS sequence"/>
</dbReference>
<organism evidence="1 2">
    <name type="scientific">Oryza meyeriana var. granulata</name>
    <dbReference type="NCBI Taxonomy" id="110450"/>
    <lineage>
        <taxon>Eukaryota</taxon>
        <taxon>Viridiplantae</taxon>
        <taxon>Streptophyta</taxon>
        <taxon>Embryophyta</taxon>
        <taxon>Tracheophyta</taxon>
        <taxon>Spermatophyta</taxon>
        <taxon>Magnoliopsida</taxon>
        <taxon>Liliopsida</taxon>
        <taxon>Poales</taxon>
        <taxon>Poaceae</taxon>
        <taxon>BOP clade</taxon>
        <taxon>Oryzoideae</taxon>
        <taxon>Oryzeae</taxon>
        <taxon>Oryzinae</taxon>
        <taxon>Oryza</taxon>
        <taxon>Oryza meyeriana</taxon>
    </lineage>
</organism>
<evidence type="ECO:0000313" key="2">
    <source>
        <dbReference type="Proteomes" id="UP000479710"/>
    </source>
</evidence>
<sequence>MPKMPPVAALFTSSSVPRMPFFSIASLFIRGLDALALSPSSPQVDAVVRADNGANKKTGIDYRSSGEVTFSYSS</sequence>
<keyword evidence="2" id="KW-1185">Reference proteome</keyword>
<accession>A0A6G1EM34</accession>
<evidence type="ECO:0000313" key="1">
    <source>
        <dbReference type="EMBL" id="KAF0925343.1"/>
    </source>
</evidence>